<evidence type="ECO:0000313" key="2">
    <source>
        <dbReference type="Proteomes" id="UP000520592"/>
    </source>
</evidence>
<accession>A0A7Y8CLK3</accession>
<dbReference type="Proteomes" id="UP000520592">
    <property type="component" value="Unassembled WGS sequence"/>
</dbReference>
<dbReference type="RefSeq" id="WP_177058588.1">
    <property type="nucleotide sequence ID" value="NZ_JACAPS010000019.1"/>
</dbReference>
<sequence>MDHAQWRIAALRSRLRKQGADNASGMPLHNEYRRQRLSKPHLQQAFASLLFLSETAKMTTASVP</sequence>
<gene>
    <name evidence="1" type="ORF">HX876_17275</name>
</gene>
<dbReference type="EMBL" id="JACAQD010000019">
    <property type="protein sequence ID" value="NWC34144.1"/>
    <property type="molecule type" value="Genomic_DNA"/>
</dbReference>
<evidence type="ECO:0000313" key="1">
    <source>
        <dbReference type="EMBL" id="NWC34144.1"/>
    </source>
</evidence>
<organism evidence="1 2">
    <name type="scientific">Pseudomonas gingeri</name>
    <dbReference type="NCBI Taxonomy" id="117681"/>
    <lineage>
        <taxon>Bacteria</taxon>
        <taxon>Pseudomonadati</taxon>
        <taxon>Pseudomonadota</taxon>
        <taxon>Gammaproteobacteria</taxon>
        <taxon>Pseudomonadales</taxon>
        <taxon>Pseudomonadaceae</taxon>
        <taxon>Pseudomonas</taxon>
    </lineage>
</organism>
<reference evidence="1 2" key="1">
    <citation type="submission" date="2020-04" db="EMBL/GenBank/DDBJ databases">
        <title>Molecular characterization of pseudomonads from Agaricus bisporus reveal novel blotch 2 pathogens in Western Europe.</title>
        <authorList>
            <person name="Taparia T."/>
            <person name="Krijger M."/>
            <person name="Haynes E."/>
            <person name="Elpinstone J.G."/>
            <person name="Noble R."/>
            <person name="Van Der Wolf J."/>
        </authorList>
    </citation>
    <scope>NUCLEOTIDE SEQUENCE [LARGE SCALE GENOMIC DNA]</scope>
    <source>
        <strain evidence="1 2">IPO3737</strain>
    </source>
</reference>
<dbReference type="AlphaFoldDB" id="A0A7Y8CLK3"/>
<protein>
    <submittedName>
        <fullName evidence="1">Uncharacterized protein</fullName>
    </submittedName>
</protein>
<proteinExistence type="predicted"/>
<name>A0A7Y8CLK3_9PSED</name>
<comment type="caution">
    <text evidence="1">The sequence shown here is derived from an EMBL/GenBank/DDBJ whole genome shotgun (WGS) entry which is preliminary data.</text>
</comment>